<protein>
    <submittedName>
        <fullName evidence="2">Crp/Fnr family transcriptional regulator</fullName>
    </submittedName>
</protein>
<reference evidence="2 3" key="1">
    <citation type="submission" date="2018-06" db="EMBL/GenBank/DDBJ databases">
        <title>Pedobacter endophyticus sp. nov., an endophytic bacterium isolated from a leaf of Triticum aestivum.</title>
        <authorList>
            <person name="Zhang L."/>
        </authorList>
    </citation>
    <scope>NUCLEOTIDE SEQUENCE [LARGE SCALE GENOMIC DNA]</scope>
    <source>
        <strain evidence="2 3">CM134L-2</strain>
    </source>
</reference>
<evidence type="ECO:0000259" key="1">
    <source>
        <dbReference type="PROSITE" id="PS50042"/>
    </source>
</evidence>
<evidence type="ECO:0000313" key="2">
    <source>
        <dbReference type="EMBL" id="RWU08673.1"/>
    </source>
</evidence>
<dbReference type="RefSeq" id="WP_113647230.1">
    <property type="nucleotide sequence ID" value="NZ_SAYW01000002.1"/>
</dbReference>
<dbReference type="PROSITE" id="PS50042">
    <property type="entry name" value="CNMP_BINDING_3"/>
    <property type="match status" value="1"/>
</dbReference>
<proteinExistence type="predicted"/>
<feature type="domain" description="Cyclic nucleotide-binding" evidence="1">
    <location>
        <begin position="27"/>
        <end position="122"/>
    </location>
</feature>
<dbReference type="Proteomes" id="UP000284120">
    <property type="component" value="Unassembled WGS sequence"/>
</dbReference>
<keyword evidence="3" id="KW-1185">Reference proteome</keyword>
<dbReference type="InterPro" id="IPR000595">
    <property type="entry name" value="cNMP-bd_dom"/>
</dbReference>
<name>A0A443YXI6_9SPHI</name>
<dbReference type="InterPro" id="IPR018490">
    <property type="entry name" value="cNMP-bd_dom_sf"/>
</dbReference>
<accession>A0A443YXI6</accession>
<dbReference type="Pfam" id="PF00027">
    <property type="entry name" value="cNMP_binding"/>
    <property type="match status" value="1"/>
</dbReference>
<organism evidence="2 3">
    <name type="scientific">Pedobacter chitinilyticus</name>
    <dbReference type="NCBI Taxonomy" id="2233776"/>
    <lineage>
        <taxon>Bacteria</taxon>
        <taxon>Pseudomonadati</taxon>
        <taxon>Bacteroidota</taxon>
        <taxon>Sphingobacteriia</taxon>
        <taxon>Sphingobacteriales</taxon>
        <taxon>Sphingobacteriaceae</taxon>
        <taxon>Pedobacter</taxon>
    </lineage>
</organism>
<dbReference type="EMBL" id="SAYW01000002">
    <property type="protein sequence ID" value="RWU08673.1"/>
    <property type="molecule type" value="Genomic_DNA"/>
</dbReference>
<dbReference type="SUPFAM" id="SSF51206">
    <property type="entry name" value="cAMP-binding domain-like"/>
    <property type="match status" value="1"/>
</dbReference>
<dbReference type="Gene3D" id="2.60.120.10">
    <property type="entry name" value="Jelly Rolls"/>
    <property type="match status" value="1"/>
</dbReference>
<dbReference type="AlphaFoldDB" id="A0A443YXI6"/>
<dbReference type="OrthoDB" id="792939at2"/>
<dbReference type="CDD" id="cd00038">
    <property type="entry name" value="CAP_ED"/>
    <property type="match status" value="1"/>
</dbReference>
<comment type="caution">
    <text evidence="2">The sequence shown here is derived from an EMBL/GenBank/DDBJ whole genome shotgun (WGS) entry which is preliminary data.</text>
</comment>
<evidence type="ECO:0000313" key="3">
    <source>
        <dbReference type="Proteomes" id="UP000284120"/>
    </source>
</evidence>
<gene>
    <name evidence="2" type="ORF">DPV69_09920</name>
</gene>
<sequence length="190" mass="21532">MDMLEAHVKKHFSLSASSLAEFLSPWKTYHAERKEILTHQGEQEKYLYFVLDGVQRVYALNIEGKEATLIFTYAPSFGGVLNAMMTQQPSQFFYETLTSSSFLRAPASEIKRIMLTNAEIAQMINFGISGALSGVLDRLAELQLMSSEEKFRSLLKRSPHILTLVPHKYLASYLGIDATNFSKLMNRVKI</sequence>
<dbReference type="InterPro" id="IPR014710">
    <property type="entry name" value="RmlC-like_jellyroll"/>
</dbReference>